<dbReference type="HOGENOM" id="CLU_513957_0_0_1"/>
<dbReference type="InterPro" id="IPR040134">
    <property type="entry name" value="PSMD12/CSN4"/>
</dbReference>
<dbReference type="GO" id="GO:0008541">
    <property type="term" value="C:proteasome regulatory particle, lid subcomplex"/>
    <property type="evidence" value="ECO:0007669"/>
    <property type="project" value="TreeGrafter"/>
</dbReference>
<keyword evidence="2" id="KW-0647">Proteasome</keyword>
<organism evidence="2 3">
    <name type="scientific">Mitosporidium daphniae</name>
    <dbReference type="NCBI Taxonomy" id="1485682"/>
    <lineage>
        <taxon>Eukaryota</taxon>
        <taxon>Fungi</taxon>
        <taxon>Fungi incertae sedis</taxon>
        <taxon>Microsporidia</taxon>
        <taxon>Mitosporidium</taxon>
    </lineage>
</organism>
<comment type="caution">
    <text evidence="2">The sequence shown here is derived from an EMBL/GenBank/DDBJ whole genome shotgun (WGS) entry which is preliminary data.</text>
</comment>
<dbReference type="PANTHER" id="PTHR10855:SF1">
    <property type="entry name" value="26S PROTEASOME NON-ATPASE REGULATORY SUBUNIT 12"/>
    <property type="match status" value="1"/>
</dbReference>
<protein>
    <submittedName>
        <fullName evidence="2">Regulatory subunit N5 of 26S proteasome</fullName>
    </submittedName>
</protein>
<dbReference type="Proteomes" id="UP000029725">
    <property type="component" value="Unassembled WGS sequence"/>
</dbReference>
<dbReference type="InterPro" id="IPR054559">
    <property type="entry name" value="PSMD12-CSN4-like_N"/>
</dbReference>
<sequence length="530" mass="59281">MASQDLSLPVYFRFVKLQYFNCIPIMEKIEDIIRQSNILFEVGLILFTSQSENISSAIAYLLVAEKHARQNELASESALITNHIMSLCLNSGDFELYKSTLTTLCKKRGQLKQTITSLVQLALEQHLTLERDNGRRESLIEVLREITDGRVFVEAERAKLALLLARIYEADKKDVQGAARILNEIQIETFGSLNLQSKLEFLLEQMRLTLEIGDTTTVQILSKKMAPRAFDEHEALRARYYDLLACCSLRQGEYLACARALKMILESAVSNSELQERYPLSGLLEKIICFVVLAPYSPEQQDLLLSMSNDERAQQLSIPLFSILTLFKEELLIPSSSTTQRYGADLQRVAGSKAVAGLKERIMDHNLRIISIYYKRISLVRLSQLLMPDGEFLMAMYLPSTSYSFESLSDTSLSAPSISSIESPLALSKPSGFTQLELAERQLSSVIARGILAPNIEAKIDRISGVVSFERASTSVALASWVDGTGKMLKDVVHLSQLIAKEEAVRQGVHTVSSGYFRTVSVAKQLKSKN</sequence>
<keyword evidence="3" id="KW-1185">Reference proteome</keyword>
<proteinExistence type="predicted"/>
<reference evidence="2 3" key="1">
    <citation type="submission" date="2014-04" db="EMBL/GenBank/DDBJ databases">
        <title>A new species of microsporidia sheds light on the evolution of extreme parasitism.</title>
        <authorList>
            <person name="Haag K.L."/>
            <person name="James T.Y."/>
            <person name="Larsson R."/>
            <person name="Schaer T.M."/>
            <person name="Refardt D."/>
            <person name="Pombert J.-F."/>
            <person name="Ebert D."/>
        </authorList>
    </citation>
    <scope>NUCLEOTIDE SEQUENCE [LARGE SCALE GENOMIC DNA]</scope>
    <source>
        <strain evidence="2 3">UGP3</strain>
        <tissue evidence="2">Spores</tissue>
    </source>
</reference>
<dbReference type="AlphaFoldDB" id="A0A098VQP1"/>
<dbReference type="RefSeq" id="XP_013237707.1">
    <property type="nucleotide sequence ID" value="XM_013382253.1"/>
</dbReference>
<dbReference type="EMBL" id="JMKJ01000333">
    <property type="protein sequence ID" value="KGG51280.1"/>
    <property type="molecule type" value="Genomic_DNA"/>
</dbReference>
<gene>
    <name evidence="2" type="ORF">DI09_3p420</name>
</gene>
<evidence type="ECO:0000313" key="3">
    <source>
        <dbReference type="Proteomes" id="UP000029725"/>
    </source>
</evidence>
<evidence type="ECO:0000259" key="1">
    <source>
        <dbReference type="Pfam" id="PF22241"/>
    </source>
</evidence>
<dbReference type="GeneID" id="25259842"/>
<dbReference type="VEuPathDB" id="MicrosporidiaDB:DI09_3p420"/>
<feature type="domain" description="PSMD12/CSN4-like N-terminal" evidence="1">
    <location>
        <begin position="56"/>
        <end position="268"/>
    </location>
</feature>
<name>A0A098VQP1_9MICR</name>
<dbReference type="OrthoDB" id="268763at2759"/>
<dbReference type="GO" id="GO:0005737">
    <property type="term" value="C:cytoplasm"/>
    <property type="evidence" value="ECO:0007669"/>
    <property type="project" value="TreeGrafter"/>
</dbReference>
<dbReference type="PANTHER" id="PTHR10855">
    <property type="entry name" value="26S PROTEASOME NON-ATPASE REGULATORY SUBUNIT 12/COP9 SIGNALOSOME COMPLEX SUBUNIT 4"/>
    <property type="match status" value="1"/>
</dbReference>
<accession>A0A098VQP1</accession>
<dbReference type="Pfam" id="PF22241">
    <property type="entry name" value="PSMD12-CSN4_N"/>
    <property type="match status" value="1"/>
</dbReference>
<evidence type="ECO:0000313" key="2">
    <source>
        <dbReference type="EMBL" id="KGG51280.1"/>
    </source>
</evidence>